<protein>
    <submittedName>
        <fullName evidence="1">Uncharacterized protein</fullName>
    </submittedName>
</protein>
<dbReference type="AlphaFoldDB" id="X6LWM3"/>
<gene>
    <name evidence="1" type="ORF">RFI_32266</name>
</gene>
<proteinExistence type="predicted"/>
<name>X6LWM3_RETFI</name>
<keyword evidence="2" id="KW-1185">Reference proteome</keyword>
<feature type="non-terminal residue" evidence="1">
    <location>
        <position position="1"/>
    </location>
</feature>
<comment type="caution">
    <text evidence="1">The sequence shown here is derived from an EMBL/GenBank/DDBJ whole genome shotgun (WGS) entry which is preliminary data.</text>
</comment>
<organism evidence="1 2">
    <name type="scientific">Reticulomyxa filosa</name>
    <dbReference type="NCBI Taxonomy" id="46433"/>
    <lineage>
        <taxon>Eukaryota</taxon>
        <taxon>Sar</taxon>
        <taxon>Rhizaria</taxon>
        <taxon>Retaria</taxon>
        <taxon>Foraminifera</taxon>
        <taxon>Monothalamids</taxon>
        <taxon>Reticulomyxidae</taxon>
        <taxon>Reticulomyxa</taxon>
    </lineage>
</organism>
<dbReference type="Proteomes" id="UP000023152">
    <property type="component" value="Unassembled WGS sequence"/>
</dbReference>
<evidence type="ECO:0000313" key="2">
    <source>
        <dbReference type="Proteomes" id="UP000023152"/>
    </source>
</evidence>
<reference evidence="1 2" key="1">
    <citation type="journal article" date="2013" name="Curr. Biol.">
        <title>The Genome of the Foraminiferan Reticulomyxa filosa.</title>
        <authorList>
            <person name="Glockner G."/>
            <person name="Hulsmann N."/>
            <person name="Schleicher M."/>
            <person name="Noegel A.A."/>
            <person name="Eichinger L."/>
            <person name="Gallinger C."/>
            <person name="Pawlowski J."/>
            <person name="Sierra R."/>
            <person name="Euteneuer U."/>
            <person name="Pillet L."/>
            <person name="Moustafa A."/>
            <person name="Platzer M."/>
            <person name="Groth M."/>
            <person name="Szafranski K."/>
            <person name="Schliwa M."/>
        </authorList>
    </citation>
    <scope>NUCLEOTIDE SEQUENCE [LARGE SCALE GENOMIC DNA]</scope>
</reference>
<dbReference type="EMBL" id="ASPP01028494">
    <property type="protein sequence ID" value="ETO05130.1"/>
    <property type="molecule type" value="Genomic_DNA"/>
</dbReference>
<evidence type="ECO:0000313" key="1">
    <source>
        <dbReference type="EMBL" id="ETO05130.1"/>
    </source>
</evidence>
<sequence length="330" mass="37676">VPLDVVKLMISFYPIVFDPVLTAKTLSFAVSFLLWKISHHTTAISGSIMTSIFQVFAKDGIRENRTPVQRYDLVISSPPHVALCVDALSLLFKIDNYVLKHGTYIRNAVVYLQREVAKGNFASDESVVQKLKETQENIVSQLTEYRPQAFENSLFDDKRTLQEEVLRNVVIMLNLPRFSKGCFKFCSPILAQAIQENQVRRAWIGAVGNACYHVLNKLFQDPTTYPQHSLGYVWDLSHCLCECIIAYDMQANTSDHNAENMFHDNDILAEKIVSLVLRQLDQQFELLQHLQNKSQFDEHVLLLKRAIKYGCPSVTSEEVPNWLPALCEPL</sequence>
<accession>X6LWM3</accession>